<dbReference type="InterPro" id="IPR017927">
    <property type="entry name" value="FAD-bd_FR_type"/>
</dbReference>
<dbReference type="Gene3D" id="3.10.20.30">
    <property type="match status" value="1"/>
</dbReference>
<dbReference type="Pfam" id="PF00970">
    <property type="entry name" value="FAD_binding_6"/>
    <property type="match status" value="1"/>
</dbReference>
<dbReference type="InterPro" id="IPR012675">
    <property type="entry name" value="Beta-grasp_dom_sf"/>
</dbReference>
<dbReference type="CDD" id="cd00207">
    <property type="entry name" value="fer2"/>
    <property type="match status" value="1"/>
</dbReference>
<feature type="domain" description="2Fe-2S ferredoxin-type" evidence="5">
    <location>
        <begin position="34"/>
        <end position="127"/>
    </location>
</feature>
<dbReference type="Proteomes" id="UP000237350">
    <property type="component" value="Unassembled WGS sequence"/>
</dbReference>
<dbReference type="AlphaFoldDB" id="A0A2S4JG82"/>
<keyword evidence="3" id="KW-0274">FAD</keyword>
<dbReference type="SUPFAM" id="SSF52343">
    <property type="entry name" value="Ferredoxin reductase-like, C-terminal NADP-linked domain"/>
    <property type="match status" value="1"/>
</dbReference>
<dbReference type="PANTHER" id="PTHR43644:SF1">
    <property type="entry name" value="NAD(P)H-FLAVIN REDUCTASE"/>
    <property type="match status" value="1"/>
</dbReference>
<dbReference type="GO" id="GO:0016491">
    <property type="term" value="F:oxidoreductase activity"/>
    <property type="evidence" value="ECO:0007669"/>
    <property type="project" value="InterPro"/>
</dbReference>
<dbReference type="InterPro" id="IPR001433">
    <property type="entry name" value="OxRdtase_FAD/NAD-bd"/>
</dbReference>
<keyword evidence="8" id="KW-1185">Reference proteome</keyword>
<name>A0A2S4JG82_9SPIO</name>
<evidence type="ECO:0000259" key="5">
    <source>
        <dbReference type="PROSITE" id="PS51085"/>
    </source>
</evidence>
<organism evidence="7 8">
    <name type="scientific">Alkalispirochaeta sphaeroplastigenens</name>
    <dbReference type="NCBI Taxonomy" id="1187066"/>
    <lineage>
        <taxon>Bacteria</taxon>
        <taxon>Pseudomonadati</taxon>
        <taxon>Spirochaetota</taxon>
        <taxon>Spirochaetia</taxon>
        <taxon>Spirochaetales</taxon>
        <taxon>Spirochaetaceae</taxon>
        <taxon>Alkalispirochaeta</taxon>
    </lineage>
</organism>
<evidence type="ECO:0000256" key="3">
    <source>
        <dbReference type="ARBA" id="ARBA00022827"/>
    </source>
</evidence>
<dbReference type="InterPro" id="IPR036010">
    <property type="entry name" value="2Fe-2S_ferredoxin-like_sf"/>
</dbReference>
<dbReference type="GO" id="GO:0051536">
    <property type="term" value="F:iron-sulfur cluster binding"/>
    <property type="evidence" value="ECO:0007669"/>
    <property type="project" value="InterPro"/>
</dbReference>
<dbReference type="InterPro" id="IPR039261">
    <property type="entry name" value="FNR_nucleotide-bd"/>
</dbReference>
<dbReference type="InterPro" id="IPR017938">
    <property type="entry name" value="Riboflavin_synthase-like_b-brl"/>
</dbReference>
<dbReference type="Gene3D" id="2.40.30.10">
    <property type="entry name" value="Translation factors"/>
    <property type="match status" value="1"/>
</dbReference>
<dbReference type="PANTHER" id="PTHR43644">
    <property type="entry name" value="NA(+)-TRANSLOCATING NADH-QUINONE REDUCTASE SUBUNIT"/>
    <property type="match status" value="1"/>
</dbReference>
<evidence type="ECO:0000256" key="2">
    <source>
        <dbReference type="ARBA" id="ARBA00022630"/>
    </source>
</evidence>
<dbReference type="PROSITE" id="PS51085">
    <property type="entry name" value="2FE2S_FER_2"/>
    <property type="match status" value="1"/>
</dbReference>
<keyword evidence="4" id="KW-0408">Iron</keyword>
<evidence type="ECO:0000256" key="4">
    <source>
        <dbReference type="ARBA" id="ARBA00023004"/>
    </source>
</evidence>
<evidence type="ECO:0000259" key="6">
    <source>
        <dbReference type="PROSITE" id="PS51384"/>
    </source>
</evidence>
<comment type="caution">
    <text evidence="7">The sequence shown here is derived from an EMBL/GenBank/DDBJ whole genome shotgun (WGS) entry which is preliminary data.</text>
</comment>
<keyword evidence="1" id="KW-0813">Transport</keyword>
<dbReference type="PRINTS" id="PR00371">
    <property type="entry name" value="FPNCR"/>
</dbReference>
<dbReference type="PRINTS" id="PR00410">
    <property type="entry name" value="PHEHYDRXLASE"/>
</dbReference>
<gene>
    <name evidence="7" type="ORF">AU468_13185</name>
</gene>
<evidence type="ECO:0000256" key="1">
    <source>
        <dbReference type="ARBA" id="ARBA00022448"/>
    </source>
</evidence>
<dbReference type="RefSeq" id="WP_103681131.1">
    <property type="nucleotide sequence ID" value="NZ_LPWH01000122.1"/>
</dbReference>
<protein>
    <submittedName>
        <fullName evidence="7">Oxidoreductase</fullName>
    </submittedName>
</protein>
<dbReference type="PROSITE" id="PS51384">
    <property type="entry name" value="FAD_FR"/>
    <property type="match status" value="1"/>
</dbReference>
<feature type="domain" description="FAD-binding FR-type" evidence="6">
    <location>
        <begin position="130"/>
        <end position="236"/>
    </location>
</feature>
<dbReference type="OrthoDB" id="9807864at2"/>
<keyword evidence="2" id="KW-0285">Flavoprotein</keyword>
<dbReference type="InterPro" id="IPR008333">
    <property type="entry name" value="Cbr1-like_FAD-bd_dom"/>
</dbReference>
<sequence length="374" mass="41276">MDALFLTAPLAVGSIAAALAALIAITDRIVNNYGEITLDINGGRKQLSLKGGQPMLFGLAEEGIFVPSACGGRGSCGACKVVVQSDIGPIMPTEVPYLSREEVEQKVRLSCQIKLKQDVSIEIPEELFNVQDFSATVTSIKDVTHDIKEVLCDLPPGREVSFLSGQYGQFEIPPYGKVRERTMRAYSISSPPGKKSELEFLIRLVPGGIVTTYVHEHLKEGDTIRLVGPFGDFSVRESGAAMICVAGGSGMAPFKSIFQDMIDRGTLQDRDIWYFFGARSLRDLFYLEWLEELDNSFETFHFIPALSEPQPEDNWQGATGLITEVLDRYLKEKISRDHPKEGYLCGSPGMLDACMAVMTANEMKSEDIFFDKFA</sequence>
<dbReference type="Gene3D" id="3.40.50.80">
    <property type="entry name" value="Nucleotide-binding domain of ferredoxin-NADP reductase (FNR) module"/>
    <property type="match status" value="1"/>
</dbReference>
<dbReference type="Pfam" id="PF00111">
    <property type="entry name" value="Fer2"/>
    <property type="match status" value="1"/>
</dbReference>
<dbReference type="SUPFAM" id="SSF63380">
    <property type="entry name" value="Riboflavin synthase domain-like"/>
    <property type="match status" value="1"/>
</dbReference>
<evidence type="ECO:0000313" key="8">
    <source>
        <dbReference type="Proteomes" id="UP000237350"/>
    </source>
</evidence>
<reference evidence="8" key="1">
    <citation type="submission" date="2015-12" db="EMBL/GenBank/DDBJ databases">
        <authorList>
            <person name="Lodha T.D."/>
            <person name="Chintalapati S."/>
            <person name="Chintalapati V.R."/>
            <person name="Sravanthi T."/>
        </authorList>
    </citation>
    <scope>NUCLEOTIDE SEQUENCE [LARGE SCALE GENOMIC DNA]</scope>
    <source>
        <strain evidence="8">JC133</strain>
    </source>
</reference>
<dbReference type="Pfam" id="PF00175">
    <property type="entry name" value="NAD_binding_1"/>
    <property type="match status" value="1"/>
</dbReference>
<dbReference type="SUPFAM" id="SSF54292">
    <property type="entry name" value="2Fe-2S ferredoxin-like"/>
    <property type="match status" value="1"/>
</dbReference>
<dbReference type="InterPro" id="IPR001709">
    <property type="entry name" value="Flavoprot_Pyr_Nucl_cyt_Rdtase"/>
</dbReference>
<evidence type="ECO:0000313" key="7">
    <source>
        <dbReference type="EMBL" id="POQ98532.1"/>
    </source>
</evidence>
<dbReference type="EMBL" id="LPWH01000122">
    <property type="protein sequence ID" value="POQ98532.1"/>
    <property type="molecule type" value="Genomic_DNA"/>
</dbReference>
<accession>A0A2S4JG82</accession>
<dbReference type="InterPro" id="IPR001041">
    <property type="entry name" value="2Fe-2S_ferredoxin-type"/>
</dbReference>
<proteinExistence type="predicted"/>